<dbReference type="Pfam" id="PF01585">
    <property type="entry name" value="G-patch"/>
    <property type="match status" value="1"/>
</dbReference>
<comment type="caution">
    <text evidence="8">The sequence shown here is derived from an EMBL/GenBank/DDBJ whole genome shotgun (WGS) entry which is preliminary data.</text>
</comment>
<evidence type="ECO:0000313" key="9">
    <source>
        <dbReference type="Proteomes" id="UP001473302"/>
    </source>
</evidence>
<evidence type="ECO:0000256" key="3">
    <source>
        <dbReference type="ARBA" id="ARBA00023242"/>
    </source>
</evidence>
<keyword evidence="4" id="KW-0479">Metal-binding</keyword>
<dbReference type="PROSITE" id="PS50157">
    <property type="entry name" value="ZINC_FINGER_C2H2_2"/>
    <property type="match status" value="1"/>
</dbReference>
<evidence type="ECO:0000256" key="2">
    <source>
        <dbReference type="ARBA" id="ARBA00022884"/>
    </source>
</evidence>
<dbReference type="PROSITE" id="PS50174">
    <property type="entry name" value="G_PATCH"/>
    <property type="match status" value="1"/>
</dbReference>
<dbReference type="InterPro" id="IPR013087">
    <property type="entry name" value="Znf_C2H2_type"/>
</dbReference>
<protein>
    <recommendedName>
        <fullName evidence="10">RNA-binding protein</fullName>
    </recommendedName>
</protein>
<dbReference type="PANTHER" id="PTHR13948">
    <property type="entry name" value="RNA-BINDING PROTEIN"/>
    <property type="match status" value="1"/>
</dbReference>
<gene>
    <name evidence="8" type="ORF">MFLAVUS_007972</name>
</gene>
<keyword evidence="4" id="KW-0862">Zinc</keyword>
<evidence type="ECO:0000259" key="6">
    <source>
        <dbReference type="PROSITE" id="PS50157"/>
    </source>
</evidence>
<accession>A0ABP9Z5S6</accession>
<keyword evidence="4" id="KW-0863">Zinc-finger</keyword>
<feature type="domain" description="G-patch" evidence="7">
    <location>
        <begin position="208"/>
        <end position="254"/>
    </location>
</feature>
<dbReference type="PANTHER" id="PTHR13948:SF3">
    <property type="entry name" value="FI21118P1"/>
    <property type="match status" value="1"/>
</dbReference>
<evidence type="ECO:0008006" key="10">
    <source>
        <dbReference type="Google" id="ProtNLM"/>
    </source>
</evidence>
<name>A0ABP9Z5S6_9FUNG</name>
<comment type="subcellular location">
    <subcellularLocation>
        <location evidence="1">Nucleus</location>
    </subcellularLocation>
</comment>
<evidence type="ECO:0000256" key="5">
    <source>
        <dbReference type="SAM" id="MobiDB-lite"/>
    </source>
</evidence>
<feature type="domain" description="C2H2-type" evidence="6">
    <location>
        <begin position="103"/>
        <end position="133"/>
    </location>
</feature>
<sequence>MFNQQPQKPAFKFVIKSKIDTVDSSTPSKLSKQDDKTTVGSIPNLDDRKRKRPANESVTPIATKKIHSQLLKWNKKKEELKQEDKSDVEKAEAKNDFADLSALTCLLCQRKFKAKEDLLRHIELSDLHKNNLKDPIAVSKATLKLNFLKSQDEKKKEEQAVEYRNRAAERRLAYGQPEKPVLSPPSSPPRQISRELQVFTSLYTPISDDNKGARMLAQMGWKKGEGLGKDGTGILDPVKAESYGQSAGIGSTAKRDLGGSGGDGSYRTRRK</sequence>
<keyword evidence="3" id="KW-0539">Nucleus</keyword>
<feature type="region of interest" description="Disordered" evidence="5">
    <location>
        <begin position="243"/>
        <end position="271"/>
    </location>
</feature>
<dbReference type="SMART" id="SM00443">
    <property type="entry name" value="G_patch"/>
    <property type="match status" value="1"/>
</dbReference>
<dbReference type="Proteomes" id="UP001473302">
    <property type="component" value="Unassembled WGS sequence"/>
</dbReference>
<dbReference type="EMBL" id="BAABUK010000021">
    <property type="protein sequence ID" value="GAA5814475.1"/>
    <property type="molecule type" value="Genomic_DNA"/>
</dbReference>
<organism evidence="8 9">
    <name type="scientific">Mucor flavus</name>
    <dbReference type="NCBI Taxonomy" id="439312"/>
    <lineage>
        <taxon>Eukaryota</taxon>
        <taxon>Fungi</taxon>
        <taxon>Fungi incertae sedis</taxon>
        <taxon>Mucoromycota</taxon>
        <taxon>Mucoromycotina</taxon>
        <taxon>Mucoromycetes</taxon>
        <taxon>Mucorales</taxon>
        <taxon>Mucorineae</taxon>
        <taxon>Mucoraceae</taxon>
        <taxon>Mucor</taxon>
    </lineage>
</organism>
<proteinExistence type="predicted"/>
<keyword evidence="9" id="KW-1185">Reference proteome</keyword>
<dbReference type="Pfam" id="PF23217">
    <property type="entry name" value="DUF7066"/>
    <property type="match status" value="1"/>
</dbReference>
<evidence type="ECO:0000313" key="8">
    <source>
        <dbReference type="EMBL" id="GAA5814475.1"/>
    </source>
</evidence>
<reference evidence="8 9" key="1">
    <citation type="submission" date="2024-04" db="EMBL/GenBank/DDBJ databases">
        <title>genome sequences of Mucor flavus KT1a and Helicostylum pulchrum KT1b strains isolated from the surface of a dry-aged beef.</title>
        <authorList>
            <person name="Toyotome T."/>
            <person name="Hosono M."/>
            <person name="Torimaru M."/>
            <person name="Fukuda K."/>
            <person name="Mikami N."/>
        </authorList>
    </citation>
    <scope>NUCLEOTIDE SEQUENCE [LARGE SCALE GENOMIC DNA]</scope>
    <source>
        <strain evidence="8 9">KT1a</strain>
    </source>
</reference>
<feature type="region of interest" description="Disordered" evidence="5">
    <location>
        <begin position="21"/>
        <end position="61"/>
    </location>
</feature>
<feature type="region of interest" description="Disordered" evidence="5">
    <location>
        <begin position="167"/>
        <end position="191"/>
    </location>
</feature>
<keyword evidence="2" id="KW-0694">RNA-binding</keyword>
<evidence type="ECO:0000256" key="1">
    <source>
        <dbReference type="ARBA" id="ARBA00004123"/>
    </source>
</evidence>
<evidence type="ECO:0000259" key="7">
    <source>
        <dbReference type="PROSITE" id="PS50174"/>
    </source>
</evidence>
<evidence type="ECO:0000256" key="4">
    <source>
        <dbReference type="PROSITE-ProRule" id="PRU00042"/>
    </source>
</evidence>
<dbReference type="InterPro" id="IPR000467">
    <property type="entry name" value="G_patch_dom"/>
</dbReference>
<dbReference type="InterPro" id="IPR055494">
    <property type="entry name" value="DUF7066"/>
</dbReference>